<reference evidence="2 3" key="1">
    <citation type="submission" date="2019-10" db="EMBL/GenBank/DDBJ databases">
        <title>Dictyobacter vulcani sp. nov., within the class Ktedonobacteria, isolated from soil of volcanic Mt. Zao.</title>
        <authorList>
            <person name="Zheng Y."/>
            <person name="Wang C.M."/>
            <person name="Sakai Y."/>
            <person name="Abe K."/>
            <person name="Yokota A."/>
            <person name="Yabe S."/>
        </authorList>
    </citation>
    <scope>NUCLEOTIDE SEQUENCE [LARGE SCALE GENOMIC DNA]</scope>
    <source>
        <strain evidence="2 3">W12</strain>
    </source>
</reference>
<dbReference type="InterPro" id="IPR001584">
    <property type="entry name" value="Integrase_cat-core"/>
</dbReference>
<feature type="domain" description="Integrase catalytic" evidence="1">
    <location>
        <begin position="2"/>
        <end position="45"/>
    </location>
</feature>
<evidence type="ECO:0000313" key="3">
    <source>
        <dbReference type="Proteomes" id="UP000326912"/>
    </source>
</evidence>
<evidence type="ECO:0000259" key="1">
    <source>
        <dbReference type="Pfam" id="PF00665"/>
    </source>
</evidence>
<dbReference type="GO" id="GO:0015074">
    <property type="term" value="P:DNA integration"/>
    <property type="evidence" value="ECO:0007669"/>
    <property type="project" value="InterPro"/>
</dbReference>
<dbReference type="RefSeq" id="WP_151759061.1">
    <property type="nucleotide sequence ID" value="NZ_BKZW01000003.1"/>
</dbReference>
<dbReference type="InterPro" id="IPR012337">
    <property type="entry name" value="RNaseH-like_sf"/>
</dbReference>
<evidence type="ECO:0000313" key="2">
    <source>
        <dbReference type="EMBL" id="GER91434.1"/>
    </source>
</evidence>
<dbReference type="EMBL" id="BKZW01000003">
    <property type="protein sequence ID" value="GER91434.1"/>
    <property type="molecule type" value="Genomic_DNA"/>
</dbReference>
<accession>A0A5J4KPX8</accession>
<sequence>MAVSRRRPQPGLLHHFDRGSQYTSSAYQDVLAQTGLIVSMSRTGNWYDKAPRELFWSTLKWESISGITFPTRALA</sequence>
<protein>
    <recommendedName>
        <fullName evidence="1">Integrase catalytic domain-containing protein</fullName>
    </recommendedName>
</protein>
<dbReference type="InterPro" id="IPR036397">
    <property type="entry name" value="RNaseH_sf"/>
</dbReference>
<dbReference type="Gene3D" id="3.30.420.10">
    <property type="entry name" value="Ribonuclease H-like superfamily/Ribonuclease H"/>
    <property type="match status" value="1"/>
</dbReference>
<proteinExistence type="predicted"/>
<gene>
    <name evidence="2" type="ORF">KDW_55960</name>
</gene>
<dbReference type="PANTHER" id="PTHR46889">
    <property type="entry name" value="TRANSPOSASE INSF FOR INSERTION SEQUENCE IS3B-RELATED"/>
    <property type="match status" value="1"/>
</dbReference>
<comment type="caution">
    <text evidence="2">The sequence shown here is derived from an EMBL/GenBank/DDBJ whole genome shotgun (WGS) entry which is preliminary data.</text>
</comment>
<dbReference type="PANTHER" id="PTHR46889:SF4">
    <property type="entry name" value="TRANSPOSASE INSO FOR INSERTION SEQUENCE ELEMENT IS911B-RELATED"/>
    <property type="match status" value="1"/>
</dbReference>
<organism evidence="2 3">
    <name type="scientific">Dictyobacter vulcani</name>
    <dbReference type="NCBI Taxonomy" id="2607529"/>
    <lineage>
        <taxon>Bacteria</taxon>
        <taxon>Bacillati</taxon>
        <taxon>Chloroflexota</taxon>
        <taxon>Ktedonobacteria</taxon>
        <taxon>Ktedonobacterales</taxon>
        <taxon>Dictyobacteraceae</taxon>
        <taxon>Dictyobacter</taxon>
    </lineage>
</organism>
<dbReference type="Pfam" id="PF00665">
    <property type="entry name" value="rve"/>
    <property type="match status" value="1"/>
</dbReference>
<name>A0A5J4KPX8_9CHLR</name>
<dbReference type="SUPFAM" id="SSF53098">
    <property type="entry name" value="Ribonuclease H-like"/>
    <property type="match status" value="1"/>
</dbReference>
<keyword evidence="3" id="KW-1185">Reference proteome</keyword>
<dbReference type="InterPro" id="IPR050900">
    <property type="entry name" value="Transposase_IS3/IS150/IS904"/>
</dbReference>
<dbReference type="AlphaFoldDB" id="A0A5J4KPX8"/>
<dbReference type="Proteomes" id="UP000326912">
    <property type="component" value="Unassembled WGS sequence"/>
</dbReference>
<dbReference type="GO" id="GO:0003676">
    <property type="term" value="F:nucleic acid binding"/>
    <property type="evidence" value="ECO:0007669"/>
    <property type="project" value="InterPro"/>
</dbReference>